<dbReference type="Proteomes" id="UP001367508">
    <property type="component" value="Unassembled WGS sequence"/>
</dbReference>
<protein>
    <submittedName>
        <fullName evidence="1">Uncharacterized protein</fullName>
    </submittedName>
</protein>
<gene>
    <name evidence="1" type="ORF">VNO77_02354</name>
</gene>
<comment type="caution">
    <text evidence="1">The sequence shown here is derived from an EMBL/GenBank/DDBJ whole genome shotgun (WGS) entry which is preliminary data.</text>
</comment>
<accession>A0AAN9R617</accession>
<evidence type="ECO:0000313" key="1">
    <source>
        <dbReference type="EMBL" id="KAK7360366.1"/>
    </source>
</evidence>
<proteinExistence type="predicted"/>
<dbReference type="EMBL" id="JAYMYQ010000001">
    <property type="protein sequence ID" value="KAK7360366.1"/>
    <property type="molecule type" value="Genomic_DNA"/>
</dbReference>
<organism evidence="1 2">
    <name type="scientific">Canavalia gladiata</name>
    <name type="common">Sword bean</name>
    <name type="synonym">Dolichos gladiatus</name>
    <dbReference type="NCBI Taxonomy" id="3824"/>
    <lineage>
        <taxon>Eukaryota</taxon>
        <taxon>Viridiplantae</taxon>
        <taxon>Streptophyta</taxon>
        <taxon>Embryophyta</taxon>
        <taxon>Tracheophyta</taxon>
        <taxon>Spermatophyta</taxon>
        <taxon>Magnoliopsida</taxon>
        <taxon>eudicotyledons</taxon>
        <taxon>Gunneridae</taxon>
        <taxon>Pentapetalae</taxon>
        <taxon>rosids</taxon>
        <taxon>fabids</taxon>
        <taxon>Fabales</taxon>
        <taxon>Fabaceae</taxon>
        <taxon>Papilionoideae</taxon>
        <taxon>50 kb inversion clade</taxon>
        <taxon>NPAAA clade</taxon>
        <taxon>indigoferoid/millettioid clade</taxon>
        <taxon>Phaseoleae</taxon>
        <taxon>Canavalia</taxon>
    </lineage>
</organism>
<name>A0AAN9R617_CANGL</name>
<reference evidence="1 2" key="1">
    <citation type="submission" date="2024-01" db="EMBL/GenBank/DDBJ databases">
        <title>The genomes of 5 underutilized Papilionoideae crops provide insights into root nodulation and disease resistanc.</title>
        <authorList>
            <person name="Jiang F."/>
        </authorList>
    </citation>
    <scope>NUCLEOTIDE SEQUENCE [LARGE SCALE GENOMIC DNA]</scope>
    <source>
        <strain evidence="1">LVBAO_FW01</strain>
        <tissue evidence="1">Leaves</tissue>
    </source>
</reference>
<evidence type="ECO:0000313" key="2">
    <source>
        <dbReference type="Proteomes" id="UP001367508"/>
    </source>
</evidence>
<keyword evidence="2" id="KW-1185">Reference proteome</keyword>
<dbReference type="AlphaFoldDB" id="A0AAN9R617"/>
<sequence>MCSVVDRLTQWVWFECSDTIVDNRGEWLPIDLSNPQGKKISRSRTWKNLSLHGWMRHHEKRHVRQYVTGLHQTKTLISGSALALFKLSVNVLSHGLEKKILDNLPLHGLERGLNKLDKEGYTNAIGNKGREKPCKQHCSQKEAMALRSELTDVKADLGLSEFCTRMRRMHGICNTRSLALSGPPILLHMELWELINHMTTIATTNKHLYLVIVLASEVLYARGKGMVGHNQLVAQHCELGKEGEKVLEQPDQRSDVDY</sequence>